<evidence type="ECO:0000313" key="2">
    <source>
        <dbReference type="WBParaSite" id="Hba_00252"/>
    </source>
</evidence>
<protein>
    <submittedName>
        <fullName evidence="2">Cob(I)yrinic acid a,c-diamide adenosyltransferase</fullName>
    </submittedName>
</protein>
<sequence length="50" mass="5564">MLLEGLPVVDGLVALAQIQYAMGVDEIYLPRRFEHDHREATKIASPKKSG</sequence>
<name>A0A1I7W6L7_HETBA</name>
<proteinExistence type="predicted"/>
<organism evidence="1 2">
    <name type="scientific">Heterorhabditis bacteriophora</name>
    <name type="common">Entomopathogenic nematode worm</name>
    <dbReference type="NCBI Taxonomy" id="37862"/>
    <lineage>
        <taxon>Eukaryota</taxon>
        <taxon>Metazoa</taxon>
        <taxon>Ecdysozoa</taxon>
        <taxon>Nematoda</taxon>
        <taxon>Chromadorea</taxon>
        <taxon>Rhabditida</taxon>
        <taxon>Rhabditina</taxon>
        <taxon>Rhabditomorpha</taxon>
        <taxon>Strongyloidea</taxon>
        <taxon>Heterorhabditidae</taxon>
        <taxon>Heterorhabditis</taxon>
    </lineage>
</organism>
<keyword evidence="1" id="KW-1185">Reference proteome</keyword>
<evidence type="ECO:0000313" key="1">
    <source>
        <dbReference type="Proteomes" id="UP000095283"/>
    </source>
</evidence>
<dbReference type="WBParaSite" id="Hba_00252">
    <property type="protein sequence ID" value="Hba_00252"/>
    <property type="gene ID" value="Hba_00252"/>
</dbReference>
<reference evidence="2" key="1">
    <citation type="submission" date="2016-11" db="UniProtKB">
        <authorList>
            <consortium name="WormBaseParasite"/>
        </authorList>
    </citation>
    <scope>IDENTIFICATION</scope>
</reference>
<dbReference type="Proteomes" id="UP000095283">
    <property type="component" value="Unplaced"/>
</dbReference>
<dbReference type="AlphaFoldDB" id="A0A1I7W6L7"/>
<accession>A0A1I7W6L7</accession>